<dbReference type="Pfam" id="PF00107">
    <property type="entry name" value="ADH_zinc_N"/>
    <property type="match status" value="1"/>
</dbReference>
<dbReference type="InterPro" id="IPR020843">
    <property type="entry name" value="ER"/>
</dbReference>
<dbReference type="GO" id="GO:0070402">
    <property type="term" value="F:NADPH binding"/>
    <property type="evidence" value="ECO:0007669"/>
    <property type="project" value="TreeGrafter"/>
</dbReference>
<gene>
    <name evidence="4" type="ORF">NA56DRAFT_676614</name>
</gene>
<keyword evidence="1" id="KW-0521">NADP</keyword>
<dbReference type="STRING" id="1745343.A0A2J6QIL0"/>
<dbReference type="PANTHER" id="PTHR48106:SF18">
    <property type="entry name" value="QUINONE OXIDOREDUCTASE PIG3"/>
    <property type="match status" value="1"/>
</dbReference>
<dbReference type="AlphaFoldDB" id="A0A2J6QIL0"/>
<keyword evidence="2" id="KW-0560">Oxidoreductase</keyword>
<feature type="domain" description="Enoyl reductase (ER)" evidence="3">
    <location>
        <begin position="10"/>
        <end position="320"/>
    </location>
</feature>
<dbReference type="InterPro" id="IPR011032">
    <property type="entry name" value="GroES-like_sf"/>
</dbReference>
<evidence type="ECO:0000313" key="4">
    <source>
        <dbReference type="EMBL" id="PMD26084.1"/>
    </source>
</evidence>
<dbReference type="InterPro" id="IPR013149">
    <property type="entry name" value="ADH-like_C"/>
</dbReference>
<evidence type="ECO:0000256" key="2">
    <source>
        <dbReference type="ARBA" id="ARBA00023002"/>
    </source>
</evidence>
<dbReference type="Pfam" id="PF08240">
    <property type="entry name" value="ADH_N"/>
    <property type="match status" value="1"/>
</dbReference>
<dbReference type="SUPFAM" id="SSF51735">
    <property type="entry name" value="NAD(P)-binding Rossmann-fold domains"/>
    <property type="match status" value="1"/>
</dbReference>
<dbReference type="SMART" id="SM00829">
    <property type="entry name" value="PKS_ER"/>
    <property type="match status" value="1"/>
</dbReference>
<evidence type="ECO:0000256" key="1">
    <source>
        <dbReference type="ARBA" id="ARBA00022857"/>
    </source>
</evidence>
<proteinExistence type="predicted"/>
<protein>
    <submittedName>
        <fullName evidence="4">Zn-dependent oxidoreductase</fullName>
    </submittedName>
</protein>
<name>A0A2J6QIL0_9HELO</name>
<evidence type="ECO:0000259" key="3">
    <source>
        <dbReference type="SMART" id="SM00829"/>
    </source>
</evidence>
<dbReference type="Proteomes" id="UP000235672">
    <property type="component" value="Unassembled WGS sequence"/>
</dbReference>
<dbReference type="InterPro" id="IPR036291">
    <property type="entry name" value="NAD(P)-bd_dom_sf"/>
</dbReference>
<dbReference type="SUPFAM" id="SSF50129">
    <property type="entry name" value="GroES-like"/>
    <property type="match status" value="1"/>
</dbReference>
<dbReference type="Gene3D" id="3.90.180.10">
    <property type="entry name" value="Medium-chain alcohol dehydrogenases, catalytic domain"/>
    <property type="match status" value="1"/>
</dbReference>
<dbReference type="GO" id="GO:0016651">
    <property type="term" value="F:oxidoreductase activity, acting on NAD(P)H"/>
    <property type="evidence" value="ECO:0007669"/>
    <property type="project" value="TreeGrafter"/>
</dbReference>
<dbReference type="EMBL" id="KZ613468">
    <property type="protein sequence ID" value="PMD26084.1"/>
    <property type="molecule type" value="Genomic_DNA"/>
</dbReference>
<keyword evidence="5" id="KW-1185">Reference proteome</keyword>
<dbReference type="PANTHER" id="PTHR48106">
    <property type="entry name" value="QUINONE OXIDOREDUCTASE PIG3-RELATED"/>
    <property type="match status" value="1"/>
</dbReference>
<reference evidence="4 5" key="1">
    <citation type="submission" date="2016-05" db="EMBL/GenBank/DDBJ databases">
        <title>A degradative enzymes factory behind the ericoid mycorrhizal symbiosis.</title>
        <authorList>
            <consortium name="DOE Joint Genome Institute"/>
            <person name="Martino E."/>
            <person name="Morin E."/>
            <person name="Grelet G."/>
            <person name="Kuo A."/>
            <person name="Kohler A."/>
            <person name="Daghino S."/>
            <person name="Barry K."/>
            <person name="Choi C."/>
            <person name="Cichocki N."/>
            <person name="Clum A."/>
            <person name="Copeland A."/>
            <person name="Hainaut M."/>
            <person name="Haridas S."/>
            <person name="Labutti K."/>
            <person name="Lindquist E."/>
            <person name="Lipzen A."/>
            <person name="Khouja H.-R."/>
            <person name="Murat C."/>
            <person name="Ohm R."/>
            <person name="Olson A."/>
            <person name="Spatafora J."/>
            <person name="Veneault-Fourrey C."/>
            <person name="Henrissat B."/>
            <person name="Grigoriev I."/>
            <person name="Martin F."/>
            <person name="Perotto S."/>
        </authorList>
    </citation>
    <scope>NUCLEOTIDE SEQUENCE [LARGE SCALE GENOMIC DNA]</scope>
    <source>
        <strain evidence="4 5">UAMH 7357</strain>
    </source>
</reference>
<dbReference type="OrthoDB" id="203908at2759"/>
<organism evidence="4 5">
    <name type="scientific">Hyaloscypha hepaticicola</name>
    <dbReference type="NCBI Taxonomy" id="2082293"/>
    <lineage>
        <taxon>Eukaryota</taxon>
        <taxon>Fungi</taxon>
        <taxon>Dikarya</taxon>
        <taxon>Ascomycota</taxon>
        <taxon>Pezizomycotina</taxon>
        <taxon>Leotiomycetes</taxon>
        <taxon>Helotiales</taxon>
        <taxon>Hyaloscyphaceae</taxon>
        <taxon>Hyaloscypha</taxon>
    </lineage>
</organism>
<sequence length="324" mass="34906">MRAIFLSNPGKPSTYVFKDIPIPEPLPGHAVIQIKAFGLNHAEAHMRKGEWSEIHPISGVECVGIVHSCPGNEFAVGTKVAAIMGGLGRTIPGTYAEYTRAKVDNVVSIESDLSWENLAAIPESYATAWSALFRNLELEKDQKLLIRGGTSSLGQAAINLAVNAGAKVTATTRNLDRAAILKDLGVEEVILEGPELSKRLPYKSFDAVLDLVGNSVVMDSLEIVRRGGRVCIAGWLGGLAPIKDFNPLLQMPTGVHLSFFGSPHFGMPGIEVSDVPMQKIAEDVAKGRYKAKPAEVFRFEDITRAHEVLDQGNGTGKLVVKVSE</sequence>
<evidence type="ECO:0000313" key="5">
    <source>
        <dbReference type="Proteomes" id="UP000235672"/>
    </source>
</evidence>
<dbReference type="Gene3D" id="3.40.50.720">
    <property type="entry name" value="NAD(P)-binding Rossmann-like Domain"/>
    <property type="match status" value="1"/>
</dbReference>
<accession>A0A2J6QIL0</accession>
<dbReference type="InterPro" id="IPR013154">
    <property type="entry name" value="ADH-like_N"/>
</dbReference>